<name>A0ACC6MFC1_MYCPF</name>
<keyword evidence="2" id="KW-1185">Reference proteome</keyword>
<sequence length="395" mass="39869">MGLDRSSSAWSVGELYALIRRNAGLSRPELGKLTGLSRTAVSARVRELTALGLVNEGDQAPSTGGRPAGLVSFNASAGVVLTAALGGSRVRLAACDLAGEPLASADIDREPGFGPEDLMPDVVACLGQLLAKSGHSPARVFGVGLSLPGTVDPRRGCSADSPVLSGWDGVPLVPYIRALTDAPVVVDNDANVIALAEWRSGAGRGSDDVLVIKASTGLGAGIIAGGALQRGAMRAAGEFGHNKTTAAAGKACRCGDVGCLEAVAGGWALVRTLAESGQAVHNLRDVVVLAHGGDALARRLIRGAGRHVGEVLAAAVNMLNPATLIVAGDVAGAYDIFVAGLRETLYGNATALATRSLHIAPSALGDRGGVLGTAMTVLDHVLGPRAVDAMVTPSR</sequence>
<comment type="caution">
    <text evidence="1">The sequence shown here is derived from an EMBL/GenBank/DDBJ whole genome shotgun (WGS) entry which is preliminary data.</text>
</comment>
<gene>
    <name evidence="1" type="ORF">OHX15_09405</name>
</gene>
<evidence type="ECO:0000313" key="1">
    <source>
        <dbReference type="EMBL" id="MDZ5085602.1"/>
    </source>
</evidence>
<reference evidence="1 2" key="1">
    <citation type="journal article" date="2021" name="Chemosphere">
        <title>Bioballs carrying a syntrophic Rhodococcus and Mycolicibacterium consortium for simultaneous sorption and biodegradation of fuel oil in contaminated freshwater.</title>
        <authorList>
            <person name="Naloka K."/>
            <person name="Polrit D."/>
            <person name="Muangchinda C."/>
            <person name="Thoetkiattikul H."/>
            <person name="Pinyakong O."/>
        </authorList>
    </citation>
    <scope>NUCLEOTIDE SEQUENCE [LARGE SCALE GENOMIC DNA]</scope>
    <source>
        <strain evidence="1 2">J101</strain>
    </source>
</reference>
<proteinExistence type="predicted"/>
<organism evidence="1 2">
    <name type="scientific">Mycolicibacterium parafortuitum</name>
    <name type="common">Mycobacterium parafortuitum</name>
    <dbReference type="NCBI Taxonomy" id="39692"/>
    <lineage>
        <taxon>Bacteria</taxon>
        <taxon>Bacillati</taxon>
        <taxon>Actinomycetota</taxon>
        <taxon>Actinomycetes</taxon>
        <taxon>Mycobacteriales</taxon>
        <taxon>Mycobacteriaceae</taxon>
        <taxon>Mycolicibacterium</taxon>
    </lineage>
</organism>
<protein>
    <submittedName>
        <fullName evidence="1">ROK family transcriptional regulator</fullName>
    </submittedName>
</protein>
<dbReference type="Proteomes" id="UP001289645">
    <property type="component" value="Unassembled WGS sequence"/>
</dbReference>
<dbReference type="EMBL" id="JAOXLN010000008">
    <property type="protein sequence ID" value="MDZ5085602.1"/>
    <property type="molecule type" value="Genomic_DNA"/>
</dbReference>
<accession>A0ACC6MFC1</accession>
<evidence type="ECO:0000313" key="2">
    <source>
        <dbReference type="Proteomes" id="UP001289645"/>
    </source>
</evidence>